<dbReference type="GO" id="GO:0009116">
    <property type="term" value="P:nucleoside metabolic process"/>
    <property type="evidence" value="ECO:0007669"/>
    <property type="project" value="InterPro"/>
</dbReference>
<dbReference type="InterPro" id="IPR035994">
    <property type="entry name" value="Nucleoside_phosphorylase_sf"/>
</dbReference>
<dbReference type="GO" id="GO:0003824">
    <property type="term" value="F:catalytic activity"/>
    <property type="evidence" value="ECO:0007669"/>
    <property type="project" value="InterPro"/>
</dbReference>
<proteinExistence type="predicted"/>
<dbReference type="SUPFAM" id="SSF53167">
    <property type="entry name" value="Purine and uridine phosphorylases"/>
    <property type="match status" value="1"/>
</dbReference>
<name>A0A9D1XES0_9FIRM</name>
<gene>
    <name evidence="2" type="ORF">H9734_11020</name>
</gene>
<protein>
    <recommendedName>
        <fullName evidence="1">Nucleoside phosphorylase domain-containing protein</fullName>
    </recommendedName>
</protein>
<evidence type="ECO:0000313" key="3">
    <source>
        <dbReference type="Proteomes" id="UP000886890"/>
    </source>
</evidence>
<dbReference type="Pfam" id="PF01048">
    <property type="entry name" value="PNP_UDP_1"/>
    <property type="match status" value="1"/>
</dbReference>
<dbReference type="EMBL" id="DXEK01000181">
    <property type="protein sequence ID" value="HIX78107.1"/>
    <property type="molecule type" value="Genomic_DNA"/>
</dbReference>
<comment type="caution">
    <text evidence="2">The sequence shown here is derived from an EMBL/GenBank/DDBJ whole genome shotgun (WGS) entry which is preliminary data.</text>
</comment>
<dbReference type="AlphaFoldDB" id="A0A9D1XES0"/>
<feature type="domain" description="Nucleoside phosphorylase" evidence="1">
    <location>
        <begin position="32"/>
        <end position="109"/>
    </location>
</feature>
<dbReference type="Gene3D" id="3.40.50.1580">
    <property type="entry name" value="Nucleoside phosphorylase domain"/>
    <property type="match status" value="1"/>
</dbReference>
<organism evidence="2 3">
    <name type="scientific">Candidatus Fusicatenibacter merdavium</name>
    <dbReference type="NCBI Taxonomy" id="2838600"/>
    <lineage>
        <taxon>Bacteria</taxon>
        <taxon>Bacillati</taxon>
        <taxon>Bacillota</taxon>
        <taxon>Clostridia</taxon>
        <taxon>Lachnospirales</taxon>
        <taxon>Lachnospiraceae</taxon>
        <taxon>Fusicatenibacter</taxon>
    </lineage>
</organism>
<reference evidence="2" key="1">
    <citation type="journal article" date="2021" name="PeerJ">
        <title>Extensive microbial diversity within the chicken gut microbiome revealed by metagenomics and culture.</title>
        <authorList>
            <person name="Gilroy R."/>
            <person name="Ravi A."/>
            <person name="Getino M."/>
            <person name="Pursley I."/>
            <person name="Horton D.L."/>
            <person name="Alikhan N.F."/>
            <person name="Baker D."/>
            <person name="Gharbi K."/>
            <person name="Hall N."/>
            <person name="Watson M."/>
            <person name="Adriaenssens E.M."/>
            <person name="Foster-Nyarko E."/>
            <person name="Jarju S."/>
            <person name="Secka A."/>
            <person name="Antonio M."/>
            <person name="Oren A."/>
            <person name="Chaudhuri R.R."/>
            <person name="La Ragione R."/>
            <person name="Hildebrand F."/>
            <person name="Pallen M.J."/>
        </authorList>
    </citation>
    <scope>NUCLEOTIDE SEQUENCE</scope>
    <source>
        <strain evidence="2">CHK183-1962</strain>
    </source>
</reference>
<evidence type="ECO:0000313" key="2">
    <source>
        <dbReference type="EMBL" id="HIX78107.1"/>
    </source>
</evidence>
<accession>A0A9D1XES0</accession>
<reference evidence="2" key="2">
    <citation type="submission" date="2021-04" db="EMBL/GenBank/DDBJ databases">
        <authorList>
            <person name="Gilroy R."/>
        </authorList>
    </citation>
    <scope>NUCLEOTIDE SEQUENCE</scope>
    <source>
        <strain evidence="2">CHK183-1962</strain>
    </source>
</reference>
<sequence>MFPHRKLFQFFQHRYRQDIGRDHIDIPEADTVAQIFDSLNVPYIKGKVWTTDAIYRETRGQMEKRRSEGCLAVEMELAGVQAVCDFHGFHLYDFLMTGDVLDQPEYSHEDLHHANHSLDKFTVALELALRV</sequence>
<dbReference type="Proteomes" id="UP000886890">
    <property type="component" value="Unassembled WGS sequence"/>
</dbReference>
<dbReference type="InterPro" id="IPR000845">
    <property type="entry name" value="Nucleoside_phosphorylase_d"/>
</dbReference>
<evidence type="ECO:0000259" key="1">
    <source>
        <dbReference type="Pfam" id="PF01048"/>
    </source>
</evidence>